<dbReference type="Proteomes" id="UP001162131">
    <property type="component" value="Unassembled WGS sequence"/>
</dbReference>
<sequence>MDAKQCFEQSCTNEVHYVCKCSSPATYSCEFHFGKHCKLPNRAHNFESIFLESCEGTKDAVLGFLAKEKSKKDKLKHKILSSFSQHLCSSENSLEEYVKKLDSESAVISSCFEKISQTKIIPIQEQDPLLKLLTLQPDVAVESLKTMVPINSSSHSSIKLFCGLSEEIERIIENSIKEKVERFLGQKLLIIENKLEEHDKIIKEKLEEVNQLISKLAEENEKNKTEFENWIEKIQLKTQNQVVVLISEFNSAVEELEIK</sequence>
<organism evidence="2 3">
    <name type="scientific">Blepharisma stoltei</name>
    <dbReference type="NCBI Taxonomy" id="1481888"/>
    <lineage>
        <taxon>Eukaryota</taxon>
        <taxon>Sar</taxon>
        <taxon>Alveolata</taxon>
        <taxon>Ciliophora</taxon>
        <taxon>Postciliodesmatophora</taxon>
        <taxon>Heterotrichea</taxon>
        <taxon>Heterotrichida</taxon>
        <taxon>Blepharismidae</taxon>
        <taxon>Blepharisma</taxon>
    </lineage>
</organism>
<proteinExistence type="predicted"/>
<evidence type="ECO:0000313" key="3">
    <source>
        <dbReference type="Proteomes" id="UP001162131"/>
    </source>
</evidence>
<reference evidence="2" key="1">
    <citation type="submission" date="2021-09" db="EMBL/GenBank/DDBJ databases">
        <authorList>
            <consortium name="AG Swart"/>
            <person name="Singh M."/>
            <person name="Singh A."/>
            <person name="Seah K."/>
            <person name="Emmerich C."/>
        </authorList>
    </citation>
    <scope>NUCLEOTIDE SEQUENCE</scope>
    <source>
        <strain evidence="2">ATCC30299</strain>
    </source>
</reference>
<dbReference type="AlphaFoldDB" id="A0AAU9JX88"/>
<accession>A0AAU9JX88</accession>
<dbReference type="EMBL" id="CAJZBQ010000053">
    <property type="protein sequence ID" value="CAG9331456.1"/>
    <property type="molecule type" value="Genomic_DNA"/>
</dbReference>
<comment type="caution">
    <text evidence="2">The sequence shown here is derived from an EMBL/GenBank/DDBJ whole genome shotgun (WGS) entry which is preliminary data.</text>
</comment>
<protein>
    <submittedName>
        <fullName evidence="2">Uncharacterized protein</fullName>
    </submittedName>
</protein>
<keyword evidence="3" id="KW-1185">Reference proteome</keyword>
<keyword evidence="1" id="KW-0175">Coiled coil</keyword>
<evidence type="ECO:0000313" key="2">
    <source>
        <dbReference type="EMBL" id="CAG9331456.1"/>
    </source>
</evidence>
<gene>
    <name evidence="2" type="ORF">BSTOLATCC_MIC53526</name>
</gene>
<name>A0AAU9JX88_9CILI</name>
<evidence type="ECO:0000256" key="1">
    <source>
        <dbReference type="SAM" id="Coils"/>
    </source>
</evidence>
<feature type="coiled-coil region" evidence="1">
    <location>
        <begin position="195"/>
        <end position="233"/>
    </location>
</feature>